<evidence type="ECO:0000313" key="2">
    <source>
        <dbReference type="Proteomes" id="UP000823674"/>
    </source>
</evidence>
<evidence type="ECO:0000313" key="1">
    <source>
        <dbReference type="EMBL" id="KAG5400589.1"/>
    </source>
</evidence>
<sequence>MIFSLSVHSLQENSGILTDVPTENEFLGIYRGISEAIPRKHKIWLFRNFLGIYRRNSEENSVRRNIPTEYRGKFSSSEYSDGIPRKIRAVGGILKIPRKFRGQKGFPRNFLAIDLEIPTTIEFSSEFPRKIPRKFRGTWGFKPKTTFYGLNNTYITFIKCLNQIMKSNFGVLPNNKHFYDCMNENHTT</sequence>
<dbReference type="EMBL" id="JADBGQ010000004">
    <property type="protein sequence ID" value="KAG5400589.1"/>
    <property type="molecule type" value="Genomic_DNA"/>
</dbReference>
<comment type="caution">
    <text evidence="1">The sequence shown here is derived from an EMBL/GenBank/DDBJ whole genome shotgun (WGS) entry which is preliminary data.</text>
</comment>
<dbReference type="Proteomes" id="UP000823674">
    <property type="component" value="Chromosome A04"/>
</dbReference>
<name>A0ABQ7MSS2_BRACM</name>
<accession>A0ABQ7MSS2</accession>
<gene>
    <name evidence="1" type="primary">A04g503790.1_BraROA</name>
    <name evidence="1" type="ORF">IGI04_015196</name>
</gene>
<protein>
    <submittedName>
        <fullName evidence="1">Uncharacterized protein</fullName>
    </submittedName>
</protein>
<proteinExistence type="predicted"/>
<reference evidence="1 2" key="1">
    <citation type="submission" date="2021-03" db="EMBL/GenBank/DDBJ databases">
        <authorList>
            <person name="King G.J."/>
            <person name="Bancroft I."/>
            <person name="Baten A."/>
            <person name="Bloomfield J."/>
            <person name="Borpatragohain P."/>
            <person name="He Z."/>
            <person name="Irish N."/>
            <person name="Irwin J."/>
            <person name="Liu K."/>
            <person name="Mauleon R.P."/>
            <person name="Moore J."/>
            <person name="Morris R."/>
            <person name="Ostergaard L."/>
            <person name="Wang B."/>
            <person name="Wells R."/>
        </authorList>
    </citation>
    <scope>NUCLEOTIDE SEQUENCE [LARGE SCALE GENOMIC DNA]</scope>
    <source>
        <strain evidence="1">R-o-18</strain>
        <tissue evidence="1">Leaf</tissue>
    </source>
</reference>
<keyword evidence="2" id="KW-1185">Reference proteome</keyword>
<organism evidence="1 2">
    <name type="scientific">Brassica rapa subsp. trilocularis</name>
    <dbReference type="NCBI Taxonomy" id="1813537"/>
    <lineage>
        <taxon>Eukaryota</taxon>
        <taxon>Viridiplantae</taxon>
        <taxon>Streptophyta</taxon>
        <taxon>Embryophyta</taxon>
        <taxon>Tracheophyta</taxon>
        <taxon>Spermatophyta</taxon>
        <taxon>Magnoliopsida</taxon>
        <taxon>eudicotyledons</taxon>
        <taxon>Gunneridae</taxon>
        <taxon>Pentapetalae</taxon>
        <taxon>rosids</taxon>
        <taxon>malvids</taxon>
        <taxon>Brassicales</taxon>
        <taxon>Brassicaceae</taxon>
        <taxon>Brassiceae</taxon>
        <taxon>Brassica</taxon>
    </lineage>
</organism>